<name>A0AAE0UT66_9TELE</name>
<dbReference type="Pfam" id="PF16363">
    <property type="entry name" value="GDP_Man_Dehyd"/>
    <property type="match status" value="1"/>
</dbReference>
<dbReference type="InterPro" id="IPR016040">
    <property type="entry name" value="NAD(P)-bd_dom"/>
</dbReference>
<evidence type="ECO:0000259" key="7">
    <source>
        <dbReference type="Pfam" id="PF16363"/>
    </source>
</evidence>
<comment type="caution">
    <text evidence="8">The sequence shown here is derived from an EMBL/GenBank/DDBJ whole genome shotgun (WGS) entry which is preliminary data.</text>
</comment>
<gene>
    <name evidence="8" type="ORF">QTP70_023642</name>
</gene>
<evidence type="ECO:0000313" key="9">
    <source>
        <dbReference type="Proteomes" id="UP001274896"/>
    </source>
</evidence>
<dbReference type="SUPFAM" id="SSF51735">
    <property type="entry name" value="NAD(P)-binding Rossmann-fold domains"/>
    <property type="match status" value="1"/>
</dbReference>
<evidence type="ECO:0000256" key="3">
    <source>
        <dbReference type="ARBA" id="ARBA00009263"/>
    </source>
</evidence>
<dbReference type="InterPro" id="IPR036291">
    <property type="entry name" value="NAD(P)-bd_dom_sf"/>
</dbReference>
<dbReference type="EC" id="4.2.1.47" evidence="4"/>
<organism evidence="8 9">
    <name type="scientific">Hemibagrus guttatus</name>
    <dbReference type="NCBI Taxonomy" id="175788"/>
    <lineage>
        <taxon>Eukaryota</taxon>
        <taxon>Metazoa</taxon>
        <taxon>Chordata</taxon>
        <taxon>Craniata</taxon>
        <taxon>Vertebrata</taxon>
        <taxon>Euteleostomi</taxon>
        <taxon>Actinopterygii</taxon>
        <taxon>Neopterygii</taxon>
        <taxon>Teleostei</taxon>
        <taxon>Ostariophysi</taxon>
        <taxon>Siluriformes</taxon>
        <taxon>Bagridae</taxon>
        <taxon>Hemibagrus</taxon>
    </lineage>
</organism>
<keyword evidence="9" id="KW-1185">Reference proteome</keyword>
<comment type="cofactor">
    <cofactor evidence="1">
        <name>NADP(+)</name>
        <dbReference type="ChEBI" id="CHEBI:58349"/>
    </cofactor>
</comment>
<keyword evidence="5" id="KW-0456">Lyase</keyword>
<evidence type="ECO:0000256" key="1">
    <source>
        <dbReference type="ARBA" id="ARBA00001937"/>
    </source>
</evidence>
<sequence length="92" mass="10764">MPSVYSNKKFQNLWREMWEGKNENEVGRCQETGVIHVKVDPKYYRPTEVDYLQGDGTKALDKLGWKPRVTFEDLVKEMVDADIELMRSNPNA</sequence>
<evidence type="ECO:0000256" key="4">
    <source>
        <dbReference type="ARBA" id="ARBA00011989"/>
    </source>
</evidence>
<proteinExistence type="inferred from homology"/>
<dbReference type="GO" id="GO:0008446">
    <property type="term" value="F:GDP-mannose 4,6-dehydratase activity"/>
    <property type="evidence" value="ECO:0007669"/>
    <property type="project" value="UniProtKB-EC"/>
</dbReference>
<evidence type="ECO:0000256" key="2">
    <source>
        <dbReference type="ARBA" id="ARBA00004912"/>
    </source>
</evidence>
<dbReference type="Gene3D" id="3.90.25.10">
    <property type="entry name" value="UDP-galactose 4-epimerase, domain 1"/>
    <property type="match status" value="1"/>
</dbReference>
<dbReference type="InterPro" id="IPR006368">
    <property type="entry name" value="GDP_Man_deHydtase"/>
</dbReference>
<comment type="similarity">
    <text evidence="3">Belongs to the NAD(P)-dependent epimerase/dehydratase family. GDP-mannose 4,6-dehydratase subfamily.</text>
</comment>
<dbReference type="GO" id="GO:0042351">
    <property type="term" value="P:'de novo' GDP-L-fucose biosynthetic process"/>
    <property type="evidence" value="ECO:0007669"/>
    <property type="project" value="TreeGrafter"/>
</dbReference>
<dbReference type="EMBL" id="JAUCMX010000019">
    <property type="protein sequence ID" value="KAK3516765.1"/>
    <property type="molecule type" value="Genomic_DNA"/>
</dbReference>
<evidence type="ECO:0000256" key="5">
    <source>
        <dbReference type="ARBA" id="ARBA00023239"/>
    </source>
</evidence>
<evidence type="ECO:0000313" key="8">
    <source>
        <dbReference type="EMBL" id="KAK3516765.1"/>
    </source>
</evidence>
<dbReference type="Gene3D" id="3.40.50.720">
    <property type="entry name" value="NAD(P)-binding Rossmann-like Domain"/>
    <property type="match status" value="1"/>
</dbReference>
<dbReference type="AlphaFoldDB" id="A0AAE0UT66"/>
<dbReference type="Proteomes" id="UP001274896">
    <property type="component" value="Unassembled WGS sequence"/>
</dbReference>
<evidence type="ECO:0000256" key="6">
    <source>
        <dbReference type="ARBA" id="ARBA00031085"/>
    </source>
</evidence>
<dbReference type="PANTHER" id="PTHR43715">
    <property type="entry name" value="GDP-MANNOSE 4,6-DEHYDRATASE"/>
    <property type="match status" value="1"/>
</dbReference>
<protein>
    <recommendedName>
        <fullName evidence="4">GDP-mannose 4,6-dehydratase</fullName>
        <ecNumber evidence="4">4.2.1.47</ecNumber>
    </recommendedName>
    <alternativeName>
        <fullName evidence="6">GDP-D-mannose dehydratase</fullName>
    </alternativeName>
</protein>
<reference evidence="8" key="1">
    <citation type="submission" date="2023-06" db="EMBL/GenBank/DDBJ databases">
        <title>Male Hemibagrus guttatus genome.</title>
        <authorList>
            <person name="Bian C."/>
        </authorList>
    </citation>
    <scope>NUCLEOTIDE SEQUENCE</scope>
    <source>
        <strain evidence="8">Male_cb2023</strain>
        <tissue evidence="8">Muscle</tissue>
    </source>
</reference>
<dbReference type="PANTHER" id="PTHR43715:SF1">
    <property type="entry name" value="GDP-MANNOSE 4,6 DEHYDRATASE"/>
    <property type="match status" value="1"/>
</dbReference>
<accession>A0AAE0UT66</accession>
<comment type="pathway">
    <text evidence="2">Nucleotide-sugar biosynthesis; GDP-L-fucose biosynthesis via de novo pathway; GDP-L-fucose from GDP-alpha-D-mannose: step 1/2.</text>
</comment>
<feature type="domain" description="NAD(P)-binding" evidence="7">
    <location>
        <begin position="7"/>
        <end position="78"/>
    </location>
</feature>